<evidence type="ECO:0000259" key="1">
    <source>
        <dbReference type="Pfam" id="PF00534"/>
    </source>
</evidence>
<dbReference type="PANTHER" id="PTHR12526">
    <property type="entry name" value="GLYCOSYLTRANSFERASE"/>
    <property type="match status" value="1"/>
</dbReference>
<evidence type="ECO:0000313" key="2">
    <source>
        <dbReference type="EMBL" id="MST60243.1"/>
    </source>
</evidence>
<evidence type="ECO:0000313" key="3">
    <source>
        <dbReference type="Proteomes" id="UP000434342"/>
    </source>
</evidence>
<dbReference type="Proteomes" id="UP000434342">
    <property type="component" value="Unassembled WGS sequence"/>
</dbReference>
<dbReference type="CDD" id="cd03801">
    <property type="entry name" value="GT4_PimA-like"/>
    <property type="match status" value="1"/>
</dbReference>
<name>A0A6N7X9I1_9ACTN</name>
<dbReference type="Gene3D" id="3.40.50.2000">
    <property type="entry name" value="Glycogen Phosphorylase B"/>
    <property type="match status" value="2"/>
</dbReference>
<keyword evidence="2" id="KW-0808">Transferase</keyword>
<dbReference type="AlphaFoldDB" id="A0A6N7X9I1"/>
<feature type="domain" description="Glycosyl transferase family 1" evidence="1">
    <location>
        <begin position="205"/>
        <end position="313"/>
    </location>
</feature>
<protein>
    <submittedName>
        <fullName evidence="2">Glycosyltransferase family 4 protein</fullName>
    </submittedName>
</protein>
<dbReference type="GO" id="GO:0016740">
    <property type="term" value="F:transferase activity"/>
    <property type="evidence" value="ECO:0007669"/>
    <property type="project" value="UniProtKB-KW"/>
</dbReference>
<dbReference type="PANTHER" id="PTHR12526:SF637">
    <property type="entry name" value="GLYCOSYLTRANSFERASE EPSF-RELATED"/>
    <property type="match status" value="1"/>
</dbReference>
<dbReference type="InterPro" id="IPR001296">
    <property type="entry name" value="Glyco_trans_1"/>
</dbReference>
<comment type="caution">
    <text evidence="2">The sequence shown here is derived from an EMBL/GenBank/DDBJ whole genome shotgun (WGS) entry which is preliminary data.</text>
</comment>
<gene>
    <name evidence="2" type="ORF">FYJ69_04860</name>
</gene>
<dbReference type="EMBL" id="VUND01000002">
    <property type="protein sequence ID" value="MST60243.1"/>
    <property type="molecule type" value="Genomic_DNA"/>
</dbReference>
<organism evidence="2 3">
    <name type="scientific">Parafannyhessea umbonata</name>
    <dbReference type="NCBI Taxonomy" id="604330"/>
    <lineage>
        <taxon>Bacteria</taxon>
        <taxon>Bacillati</taxon>
        <taxon>Actinomycetota</taxon>
        <taxon>Coriobacteriia</taxon>
        <taxon>Coriobacteriales</taxon>
        <taxon>Atopobiaceae</taxon>
        <taxon>Parafannyhessea</taxon>
    </lineage>
</organism>
<accession>A0A6N7X9I1</accession>
<dbReference type="SUPFAM" id="SSF53756">
    <property type="entry name" value="UDP-Glycosyltransferase/glycogen phosphorylase"/>
    <property type="match status" value="1"/>
</dbReference>
<proteinExistence type="predicted"/>
<sequence length="336" mass="38855">MNVVLSDMESTPLEFMESLKRTTGMKWTAIDWQSNQMRTGKASEARRYLKYIFKPLSVVFRKDVENIVAWQQFYGISFAFWSRLLQRPKTARLTVMTFIYKPKDGWIGNLYKRFIRYAVTSRYIDTIICPSSDECNRYAETFGVPREKFTFVPWCIEDHSTQYRRDPSRETEYILGTGRSNRDWPLLIESVRDTEYRVKIIDDTFKSAEIPENVQVFNNVGGGHALQYLANAWAFVIPIDTPDVSAGQTVLLTAWSFGIPVVCTRGKGLSDDYIEDGVDALLVDKDPVQLRAALDCLRDDPKLYECLAQNGRKKFEENYTEKALGRNVGQTFIERE</sequence>
<dbReference type="Pfam" id="PF00534">
    <property type="entry name" value="Glycos_transf_1"/>
    <property type="match status" value="1"/>
</dbReference>
<reference evidence="2 3" key="1">
    <citation type="submission" date="2019-08" db="EMBL/GenBank/DDBJ databases">
        <title>In-depth cultivation of the pig gut microbiome towards novel bacterial diversity and tailored functional studies.</title>
        <authorList>
            <person name="Wylensek D."/>
            <person name="Hitch T.C.A."/>
            <person name="Clavel T."/>
        </authorList>
    </citation>
    <scope>NUCLEOTIDE SEQUENCE [LARGE SCALE GENOMIC DNA]</scope>
    <source>
        <strain evidence="2 3">WB01_CNA04</strain>
    </source>
</reference>